<evidence type="ECO:0000313" key="3">
    <source>
        <dbReference type="Proteomes" id="UP000602381"/>
    </source>
</evidence>
<proteinExistence type="predicted"/>
<dbReference type="InterPro" id="IPR036249">
    <property type="entry name" value="Thioredoxin-like_sf"/>
</dbReference>
<dbReference type="Proteomes" id="UP000602381">
    <property type="component" value="Unassembled WGS sequence"/>
</dbReference>
<organism evidence="2 3">
    <name type="scientific">Iodidimonas muriae</name>
    <dbReference type="NCBI Taxonomy" id="261467"/>
    <lineage>
        <taxon>Bacteria</taxon>
        <taxon>Pseudomonadati</taxon>
        <taxon>Pseudomonadota</taxon>
        <taxon>Alphaproteobacteria</taxon>
        <taxon>Iodidimonadales</taxon>
        <taxon>Iodidimonadaceae</taxon>
        <taxon>Iodidimonas</taxon>
    </lineage>
</organism>
<protein>
    <submittedName>
        <fullName evidence="2">Glutathione S-transferase</fullName>
    </submittedName>
</protein>
<comment type="caution">
    <text evidence="2">The sequence shown here is derived from an EMBL/GenBank/DDBJ whole genome shotgun (WGS) entry which is preliminary data.</text>
</comment>
<dbReference type="Pfam" id="PF13409">
    <property type="entry name" value="GST_N_2"/>
    <property type="match status" value="1"/>
</dbReference>
<dbReference type="Gene3D" id="1.20.1050.10">
    <property type="match status" value="1"/>
</dbReference>
<accession>A0ABQ2LGM0</accession>
<reference evidence="3" key="1">
    <citation type="journal article" date="2019" name="Int. J. Syst. Evol. Microbiol.">
        <title>The Global Catalogue of Microorganisms (GCM) 10K type strain sequencing project: providing services to taxonomists for standard genome sequencing and annotation.</title>
        <authorList>
            <consortium name="The Broad Institute Genomics Platform"/>
            <consortium name="The Broad Institute Genome Sequencing Center for Infectious Disease"/>
            <person name="Wu L."/>
            <person name="Ma J."/>
        </authorList>
    </citation>
    <scope>NUCLEOTIDE SEQUENCE [LARGE SCALE GENOMIC DNA]</scope>
    <source>
        <strain evidence="3">JCM 17843</strain>
    </source>
</reference>
<dbReference type="PROSITE" id="PS50404">
    <property type="entry name" value="GST_NTER"/>
    <property type="match status" value="1"/>
</dbReference>
<evidence type="ECO:0000313" key="2">
    <source>
        <dbReference type="EMBL" id="GGO16904.1"/>
    </source>
</evidence>
<dbReference type="Gene3D" id="3.40.30.10">
    <property type="entry name" value="Glutaredoxin"/>
    <property type="match status" value="1"/>
</dbReference>
<keyword evidence="3" id="KW-1185">Reference proteome</keyword>
<gene>
    <name evidence="2" type="ORF">GCM10007972_26480</name>
</gene>
<dbReference type="EMBL" id="BMOV01000013">
    <property type="protein sequence ID" value="GGO16904.1"/>
    <property type="molecule type" value="Genomic_DNA"/>
</dbReference>
<evidence type="ECO:0000259" key="1">
    <source>
        <dbReference type="PROSITE" id="PS50404"/>
    </source>
</evidence>
<dbReference type="Pfam" id="PF13410">
    <property type="entry name" value="GST_C_2"/>
    <property type="match status" value="1"/>
</dbReference>
<dbReference type="RefSeq" id="WP_188874101.1">
    <property type="nucleotide sequence ID" value="NZ_BMOV01000013.1"/>
</dbReference>
<feature type="domain" description="GST N-terminal" evidence="1">
    <location>
        <begin position="1"/>
        <end position="88"/>
    </location>
</feature>
<dbReference type="SUPFAM" id="SSF52833">
    <property type="entry name" value="Thioredoxin-like"/>
    <property type="match status" value="1"/>
</dbReference>
<name>A0ABQ2LGM0_9PROT</name>
<dbReference type="InterPro" id="IPR004045">
    <property type="entry name" value="Glutathione_S-Trfase_N"/>
</dbReference>
<sequence>MKLFYSPFHSFIHKTLVVTHETGLQDKISLVPTFPFRNRNGDDVSGQYSLAPINPLDKVPTLALADGQVIFGSQAICEYLDSQRISGPPLFPSIALNNGKTRMEAITRLALADMMFEQTVQMVMEGWYPEKEQHLKTFQWIWPKIERGLDHLEVEAKKGWDHFDIGHVGMLQMISYTDFRNKFYGDADPVNPGYNWRKGRPALSAWFDEATRRDSVNWFWNKDFEADESPGFFRKSINEVLSSQGRASL</sequence>